<evidence type="ECO:0000256" key="3">
    <source>
        <dbReference type="ARBA" id="ARBA00023002"/>
    </source>
</evidence>
<feature type="binding site" evidence="5">
    <location>
        <position position="117"/>
    </location>
    <ligand>
        <name>substrate</name>
    </ligand>
</feature>
<keyword evidence="2" id="KW-0521">NADP</keyword>
<evidence type="ECO:0000313" key="9">
    <source>
        <dbReference type="Proteomes" id="UP000053477"/>
    </source>
</evidence>
<dbReference type="InParanoid" id="A0A0H2RZC7"/>
<evidence type="ECO:0000256" key="1">
    <source>
        <dbReference type="ARBA" id="ARBA00007905"/>
    </source>
</evidence>
<evidence type="ECO:0000256" key="6">
    <source>
        <dbReference type="PIRSR" id="PIRSR000097-3"/>
    </source>
</evidence>
<evidence type="ECO:0000313" key="8">
    <source>
        <dbReference type="EMBL" id="KLO17099.1"/>
    </source>
</evidence>
<reference evidence="8 9" key="1">
    <citation type="submission" date="2015-04" db="EMBL/GenBank/DDBJ databases">
        <title>Complete genome sequence of Schizopora paradoxa KUC8140, a cosmopolitan wood degrader in East Asia.</title>
        <authorList>
            <consortium name="DOE Joint Genome Institute"/>
            <person name="Min B."/>
            <person name="Park H."/>
            <person name="Jang Y."/>
            <person name="Kim J.-J."/>
            <person name="Kim K.H."/>
            <person name="Pangilinan J."/>
            <person name="Lipzen A."/>
            <person name="Riley R."/>
            <person name="Grigoriev I.V."/>
            <person name="Spatafora J.W."/>
            <person name="Choi I.-G."/>
        </authorList>
    </citation>
    <scope>NUCLEOTIDE SEQUENCE [LARGE SCALE GENOMIC DNA]</scope>
    <source>
        <strain evidence="8 9">KUC8140</strain>
    </source>
</reference>
<dbReference type="InterPro" id="IPR036812">
    <property type="entry name" value="NAD(P)_OxRdtase_dom_sf"/>
</dbReference>
<dbReference type="PANTHER" id="PTHR43827">
    <property type="entry name" value="2,5-DIKETO-D-GLUCONIC ACID REDUCTASE"/>
    <property type="match status" value="1"/>
</dbReference>
<evidence type="ECO:0000259" key="7">
    <source>
        <dbReference type="Pfam" id="PF00248"/>
    </source>
</evidence>
<gene>
    <name evidence="8" type="ORF">SCHPADRAFT_900888</name>
</gene>
<dbReference type="CDD" id="cd19071">
    <property type="entry name" value="AKR_AKR1-5-like"/>
    <property type="match status" value="1"/>
</dbReference>
<evidence type="ECO:0000256" key="2">
    <source>
        <dbReference type="ARBA" id="ARBA00022857"/>
    </source>
</evidence>
<dbReference type="SUPFAM" id="SSF51430">
    <property type="entry name" value="NAD(P)-linked oxidoreductase"/>
    <property type="match status" value="1"/>
</dbReference>
<dbReference type="STRING" id="27342.A0A0H2RZC7"/>
<dbReference type="PRINTS" id="PR00069">
    <property type="entry name" value="ALDKETRDTASE"/>
</dbReference>
<dbReference type="GO" id="GO:0016616">
    <property type="term" value="F:oxidoreductase activity, acting on the CH-OH group of donors, NAD or NADP as acceptor"/>
    <property type="evidence" value="ECO:0007669"/>
    <property type="project" value="UniProtKB-ARBA"/>
</dbReference>
<dbReference type="Pfam" id="PF00248">
    <property type="entry name" value="Aldo_ket_red"/>
    <property type="match status" value="1"/>
</dbReference>
<dbReference type="InterPro" id="IPR020471">
    <property type="entry name" value="AKR"/>
</dbReference>
<name>A0A0H2RZC7_9AGAM</name>
<dbReference type="FunFam" id="3.20.20.100:FF:000002">
    <property type="entry name" value="2,5-diketo-D-gluconic acid reductase A"/>
    <property type="match status" value="1"/>
</dbReference>
<evidence type="ECO:0000256" key="5">
    <source>
        <dbReference type="PIRSR" id="PIRSR000097-2"/>
    </source>
</evidence>
<dbReference type="PROSITE" id="PS00798">
    <property type="entry name" value="ALDOKETO_REDUCTASE_1"/>
    <property type="match status" value="1"/>
</dbReference>
<dbReference type="OrthoDB" id="5945798at2759"/>
<accession>A0A0H2RZC7</accession>
<dbReference type="InterPro" id="IPR023210">
    <property type="entry name" value="NADP_OxRdtase_dom"/>
</dbReference>
<organism evidence="8 9">
    <name type="scientific">Schizopora paradoxa</name>
    <dbReference type="NCBI Taxonomy" id="27342"/>
    <lineage>
        <taxon>Eukaryota</taxon>
        <taxon>Fungi</taxon>
        <taxon>Dikarya</taxon>
        <taxon>Basidiomycota</taxon>
        <taxon>Agaricomycotina</taxon>
        <taxon>Agaricomycetes</taxon>
        <taxon>Hymenochaetales</taxon>
        <taxon>Schizoporaceae</taxon>
        <taxon>Schizopora</taxon>
    </lineage>
</organism>
<dbReference type="Proteomes" id="UP000053477">
    <property type="component" value="Unassembled WGS sequence"/>
</dbReference>
<keyword evidence="3" id="KW-0560">Oxidoreductase</keyword>
<dbReference type="PROSITE" id="PS00062">
    <property type="entry name" value="ALDOKETO_REDUCTASE_2"/>
    <property type="match status" value="1"/>
</dbReference>
<dbReference type="PIRSF" id="PIRSF000097">
    <property type="entry name" value="AKR"/>
    <property type="match status" value="1"/>
</dbReference>
<dbReference type="PANTHER" id="PTHR43827:SF3">
    <property type="entry name" value="NADP-DEPENDENT OXIDOREDUCTASE DOMAIN-CONTAINING PROTEIN"/>
    <property type="match status" value="1"/>
</dbReference>
<sequence>MAVNVPVYTLTNGVAKGSTVKLPSIGIGCWMGMPGGAERVELMVKMALKNGYRHIDTASGYGNEEHVGKAIRESGIPREEIFVTTKLGWAAHGDVAGGFEASLKALDIGYVDLYLMHWPQGSAADGKFIPPEQSPTFVETWREMVKLLDAGKCKAIGVSNFSIKNLDILLANTEVVPAANQIEVNPCLPQFELVEYCEKRGIHITAYSPLGQPTDSRPTPFFSDDSILQIAKKHGVSVGQVLISWVVERGISTVPKSEKEERVKQNITLIKLDSEDTKVLNEYHKKPGMHKSLLSYHVNGTVFGWTYEQLGWNMHGDGLVKS</sequence>
<dbReference type="Gene3D" id="3.20.20.100">
    <property type="entry name" value="NADP-dependent oxidoreductase domain"/>
    <property type="match status" value="1"/>
</dbReference>
<protein>
    <submittedName>
        <fullName evidence="8">Aldo/keto reductase</fullName>
    </submittedName>
</protein>
<feature type="active site" description="Proton donor" evidence="4">
    <location>
        <position position="61"/>
    </location>
</feature>
<dbReference type="InterPro" id="IPR018170">
    <property type="entry name" value="Aldo/ket_reductase_CS"/>
</dbReference>
<evidence type="ECO:0000256" key="4">
    <source>
        <dbReference type="PIRSR" id="PIRSR000097-1"/>
    </source>
</evidence>
<proteinExistence type="inferred from homology"/>
<comment type="similarity">
    <text evidence="1">Belongs to the aldo/keto reductase family.</text>
</comment>
<keyword evidence="9" id="KW-1185">Reference proteome</keyword>
<feature type="domain" description="NADP-dependent oxidoreductase" evidence="7">
    <location>
        <begin position="37"/>
        <end position="281"/>
    </location>
</feature>
<dbReference type="EMBL" id="KQ085908">
    <property type="protein sequence ID" value="KLO17099.1"/>
    <property type="molecule type" value="Genomic_DNA"/>
</dbReference>
<feature type="site" description="Lowers pKa of active site Tyr" evidence="6">
    <location>
        <position position="86"/>
    </location>
</feature>
<dbReference type="AlphaFoldDB" id="A0A0H2RZC7"/>